<keyword evidence="16" id="KW-0479">Metal-binding</keyword>
<evidence type="ECO:0000313" key="17">
    <source>
        <dbReference type="EMBL" id="RKX70349.1"/>
    </source>
</evidence>
<dbReference type="EC" id="2.7.1.33" evidence="6 16"/>
<comment type="similarity">
    <text evidence="14 16">Belongs to the type III pantothenate kinase family.</text>
</comment>
<evidence type="ECO:0000256" key="6">
    <source>
        <dbReference type="ARBA" id="ARBA00012102"/>
    </source>
</evidence>
<evidence type="ECO:0000313" key="18">
    <source>
        <dbReference type="Proteomes" id="UP000268469"/>
    </source>
</evidence>
<evidence type="ECO:0000256" key="14">
    <source>
        <dbReference type="ARBA" id="ARBA00038036"/>
    </source>
</evidence>
<dbReference type="NCBIfam" id="TIGR00671">
    <property type="entry name" value="baf"/>
    <property type="match status" value="1"/>
</dbReference>
<dbReference type="PANTHER" id="PTHR34265:SF1">
    <property type="entry name" value="TYPE III PANTOTHENATE KINASE"/>
    <property type="match status" value="1"/>
</dbReference>
<evidence type="ECO:0000256" key="12">
    <source>
        <dbReference type="ARBA" id="ARBA00022958"/>
    </source>
</evidence>
<comment type="caution">
    <text evidence="17">The sequence shown here is derived from an EMBL/GenBank/DDBJ whole genome shotgun (WGS) entry which is preliminary data.</text>
</comment>
<keyword evidence="7 16" id="KW-0963">Cytoplasm</keyword>
<keyword evidence="12 16" id="KW-0630">Potassium</keyword>
<dbReference type="PANTHER" id="PTHR34265">
    <property type="entry name" value="TYPE III PANTOTHENATE KINASE"/>
    <property type="match status" value="1"/>
</dbReference>
<feature type="binding site" evidence="16">
    <location>
        <position position="90"/>
    </location>
    <ligand>
        <name>substrate</name>
    </ligand>
</feature>
<dbReference type="Gene3D" id="3.30.420.40">
    <property type="match status" value="2"/>
</dbReference>
<evidence type="ECO:0000256" key="13">
    <source>
        <dbReference type="ARBA" id="ARBA00022993"/>
    </source>
</evidence>
<dbReference type="UniPathway" id="UPA00241">
    <property type="reaction ID" value="UER00352"/>
</dbReference>
<keyword evidence="10 16" id="KW-0418">Kinase</keyword>
<dbReference type="Proteomes" id="UP000268469">
    <property type="component" value="Unassembled WGS sequence"/>
</dbReference>
<feature type="binding site" evidence="16">
    <location>
        <position position="122"/>
    </location>
    <ligand>
        <name>ATP</name>
        <dbReference type="ChEBI" id="CHEBI:30616"/>
    </ligand>
</feature>
<protein>
    <recommendedName>
        <fullName evidence="15 16">Type III pantothenate kinase</fullName>
        <ecNumber evidence="6 16">2.7.1.33</ecNumber>
    </recommendedName>
    <alternativeName>
        <fullName evidence="16">PanK-III</fullName>
    </alternativeName>
    <alternativeName>
        <fullName evidence="16">Pantothenic acid kinase</fullName>
    </alternativeName>
</protein>
<comment type="cofactor">
    <cofactor evidence="2">
        <name>K(+)</name>
        <dbReference type="ChEBI" id="CHEBI:29103"/>
    </cofactor>
</comment>
<dbReference type="GO" id="GO:0005737">
    <property type="term" value="C:cytoplasm"/>
    <property type="evidence" value="ECO:0007669"/>
    <property type="project" value="UniProtKB-SubCell"/>
</dbReference>
<feature type="binding site" evidence="16">
    <location>
        <begin position="6"/>
        <end position="13"/>
    </location>
    <ligand>
        <name>ATP</name>
        <dbReference type="ChEBI" id="CHEBI:30616"/>
    </ligand>
</feature>
<comment type="subunit">
    <text evidence="5 16">Homodimer.</text>
</comment>
<feature type="binding site" evidence="16">
    <location>
        <position position="174"/>
    </location>
    <ligand>
        <name>substrate</name>
    </ligand>
</feature>
<evidence type="ECO:0000256" key="2">
    <source>
        <dbReference type="ARBA" id="ARBA00001958"/>
    </source>
</evidence>
<dbReference type="GO" id="GO:0015937">
    <property type="term" value="P:coenzyme A biosynthetic process"/>
    <property type="evidence" value="ECO:0007669"/>
    <property type="project" value="UniProtKB-UniRule"/>
</dbReference>
<dbReference type="HAMAP" id="MF_01274">
    <property type="entry name" value="Pantothen_kinase_3"/>
    <property type="match status" value="1"/>
</dbReference>
<proteinExistence type="inferred from homology"/>
<dbReference type="Pfam" id="PF03309">
    <property type="entry name" value="Pan_kinase"/>
    <property type="match status" value="1"/>
</dbReference>
<keyword evidence="13 16" id="KW-0173">Coenzyme A biosynthesis</keyword>
<dbReference type="CDD" id="cd24015">
    <property type="entry name" value="ASKHA_NBD_PanK-III"/>
    <property type="match status" value="1"/>
</dbReference>
<evidence type="ECO:0000256" key="1">
    <source>
        <dbReference type="ARBA" id="ARBA00001206"/>
    </source>
</evidence>
<evidence type="ECO:0000256" key="16">
    <source>
        <dbReference type="HAMAP-Rule" id="MF_01274"/>
    </source>
</evidence>
<evidence type="ECO:0000256" key="3">
    <source>
        <dbReference type="ARBA" id="ARBA00004496"/>
    </source>
</evidence>
<gene>
    <name evidence="16" type="primary">coaX</name>
    <name evidence="17" type="ORF">DRP53_05365</name>
</gene>
<feature type="binding site" evidence="16">
    <location>
        <begin position="97"/>
        <end position="100"/>
    </location>
    <ligand>
        <name>substrate</name>
    </ligand>
</feature>
<comment type="cofactor">
    <cofactor evidence="16">
        <name>NH4(+)</name>
        <dbReference type="ChEBI" id="CHEBI:28938"/>
    </cofactor>
    <cofactor evidence="16">
        <name>K(+)</name>
        <dbReference type="ChEBI" id="CHEBI:29103"/>
    </cofactor>
    <text evidence="16">A monovalent cation. Ammonium or potassium.</text>
</comment>
<comment type="catalytic activity">
    <reaction evidence="1 16">
        <text>(R)-pantothenate + ATP = (R)-4'-phosphopantothenate + ADP + H(+)</text>
        <dbReference type="Rhea" id="RHEA:16373"/>
        <dbReference type="ChEBI" id="CHEBI:10986"/>
        <dbReference type="ChEBI" id="CHEBI:15378"/>
        <dbReference type="ChEBI" id="CHEBI:29032"/>
        <dbReference type="ChEBI" id="CHEBI:30616"/>
        <dbReference type="ChEBI" id="CHEBI:456216"/>
        <dbReference type="EC" id="2.7.1.33"/>
    </reaction>
</comment>
<comment type="function">
    <text evidence="16">Catalyzes the phosphorylation of pantothenate (Pan), the first step in CoA biosynthesis.</text>
</comment>
<dbReference type="InterPro" id="IPR004619">
    <property type="entry name" value="Type_III_PanK"/>
</dbReference>
<dbReference type="AlphaFoldDB" id="A0A660SHR0"/>
<evidence type="ECO:0000256" key="9">
    <source>
        <dbReference type="ARBA" id="ARBA00022741"/>
    </source>
</evidence>
<organism evidence="17 18">
    <name type="scientific">candidate division WOR-3 bacterium</name>
    <dbReference type="NCBI Taxonomy" id="2052148"/>
    <lineage>
        <taxon>Bacteria</taxon>
        <taxon>Bacteria division WOR-3</taxon>
    </lineage>
</organism>
<evidence type="ECO:0000256" key="11">
    <source>
        <dbReference type="ARBA" id="ARBA00022840"/>
    </source>
</evidence>
<dbReference type="GO" id="GO:0005524">
    <property type="term" value="F:ATP binding"/>
    <property type="evidence" value="ECO:0007669"/>
    <property type="project" value="UniProtKB-UniRule"/>
</dbReference>
<evidence type="ECO:0000256" key="7">
    <source>
        <dbReference type="ARBA" id="ARBA00022490"/>
    </source>
</evidence>
<dbReference type="EMBL" id="QNBE01000042">
    <property type="protein sequence ID" value="RKX70349.1"/>
    <property type="molecule type" value="Genomic_DNA"/>
</dbReference>
<reference evidence="17 18" key="1">
    <citation type="submission" date="2018-06" db="EMBL/GenBank/DDBJ databases">
        <title>Extensive metabolic versatility and redundancy in microbially diverse, dynamic hydrothermal sediments.</title>
        <authorList>
            <person name="Dombrowski N."/>
            <person name="Teske A."/>
            <person name="Baker B.J."/>
        </authorList>
    </citation>
    <scope>NUCLEOTIDE SEQUENCE [LARGE SCALE GENOMIC DNA]</scope>
    <source>
        <strain evidence="17">B36_G15</strain>
    </source>
</reference>
<dbReference type="GO" id="GO:0004594">
    <property type="term" value="F:pantothenate kinase activity"/>
    <property type="evidence" value="ECO:0007669"/>
    <property type="project" value="UniProtKB-UniRule"/>
</dbReference>
<sequence length="244" mass="26855">MVLSIDIGNSYIGMGLFKDDQITDRRTITTPKRMTGFEAKEIIAGYEMEGIGLASVVPKLTRPFIEAGNELGIKVVEVSYRSKTNLRFEYHDPSTIGADRIANAVGGLKSYRSDLIIVDLGTATTFDVVLKEGVYLGGIICPGIESSLEALVENAALIPQIELKLPERIIGRNTAECIRSGIIFTTIGQISEIVGRIRKEHKRDFRVIATGGWGGEIKELSDLIDDYDADLTLKGIHEIYHLNQ</sequence>
<feature type="binding site" evidence="16">
    <location>
        <position position="119"/>
    </location>
    <ligand>
        <name>K(+)</name>
        <dbReference type="ChEBI" id="CHEBI:29103"/>
    </ligand>
</feature>
<evidence type="ECO:0000256" key="4">
    <source>
        <dbReference type="ARBA" id="ARBA00005225"/>
    </source>
</evidence>
<name>A0A660SHR0_UNCW3</name>
<dbReference type="GO" id="GO:0046872">
    <property type="term" value="F:metal ion binding"/>
    <property type="evidence" value="ECO:0007669"/>
    <property type="project" value="UniProtKB-KW"/>
</dbReference>
<dbReference type="InterPro" id="IPR043129">
    <property type="entry name" value="ATPase_NBD"/>
</dbReference>
<dbReference type="SUPFAM" id="SSF53067">
    <property type="entry name" value="Actin-like ATPase domain"/>
    <property type="match status" value="2"/>
</dbReference>
<keyword evidence="11 16" id="KW-0067">ATP-binding</keyword>
<accession>A0A660SHR0</accession>
<comment type="pathway">
    <text evidence="4 16">Cofactor biosynthesis; coenzyme A biosynthesis; CoA from (R)-pantothenate: step 1/5.</text>
</comment>
<evidence type="ECO:0000256" key="10">
    <source>
        <dbReference type="ARBA" id="ARBA00022777"/>
    </source>
</evidence>
<feature type="active site" description="Proton acceptor" evidence="16">
    <location>
        <position position="99"/>
    </location>
</feature>
<evidence type="ECO:0000256" key="15">
    <source>
        <dbReference type="ARBA" id="ARBA00040883"/>
    </source>
</evidence>
<comment type="subcellular location">
    <subcellularLocation>
        <location evidence="3 16">Cytoplasm</location>
    </subcellularLocation>
</comment>
<keyword evidence="9 16" id="KW-0547">Nucleotide-binding</keyword>
<keyword evidence="8 16" id="KW-0808">Transferase</keyword>
<evidence type="ECO:0000256" key="8">
    <source>
        <dbReference type="ARBA" id="ARBA00022679"/>
    </source>
</evidence>
<evidence type="ECO:0000256" key="5">
    <source>
        <dbReference type="ARBA" id="ARBA00011738"/>
    </source>
</evidence>